<keyword evidence="3" id="KW-1185">Reference proteome</keyword>
<sequence length="75" mass="8719">MKFKPSDHIKLAIILSLTIGLAPFTPVPHSYQKLNWLFQGGNGMQTLDYFDLVLHNLPWLYLVFAAVKYFRKHNT</sequence>
<comment type="caution">
    <text evidence="2">The sequence shown here is derived from an EMBL/GenBank/DDBJ whole genome shotgun (WGS) entry which is preliminary data.</text>
</comment>
<protein>
    <recommendedName>
        <fullName evidence="4">RND transporter</fullName>
    </recommendedName>
</protein>
<organism evidence="2 3">
    <name type="scientific">Pedobacter alpinus</name>
    <dbReference type="NCBI Taxonomy" id="1590643"/>
    <lineage>
        <taxon>Bacteria</taxon>
        <taxon>Pseudomonadati</taxon>
        <taxon>Bacteroidota</taxon>
        <taxon>Sphingobacteriia</taxon>
        <taxon>Sphingobacteriales</taxon>
        <taxon>Sphingobacteriaceae</taxon>
        <taxon>Pedobacter</taxon>
    </lineage>
</organism>
<name>A0ABW5TWF5_9SPHI</name>
<keyword evidence="1" id="KW-1133">Transmembrane helix</keyword>
<feature type="transmembrane region" description="Helical" evidence="1">
    <location>
        <begin position="12"/>
        <end position="32"/>
    </location>
</feature>
<feature type="transmembrane region" description="Helical" evidence="1">
    <location>
        <begin position="52"/>
        <end position="70"/>
    </location>
</feature>
<reference evidence="3" key="1">
    <citation type="journal article" date="2019" name="Int. J. Syst. Evol. Microbiol.">
        <title>The Global Catalogue of Microorganisms (GCM) 10K type strain sequencing project: providing services to taxonomists for standard genome sequencing and annotation.</title>
        <authorList>
            <consortium name="The Broad Institute Genomics Platform"/>
            <consortium name="The Broad Institute Genome Sequencing Center for Infectious Disease"/>
            <person name="Wu L."/>
            <person name="Ma J."/>
        </authorList>
    </citation>
    <scope>NUCLEOTIDE SEQUENCE [LARGE SCALE GENOMIC DNA]</scope>
    <source>
        <strain evidence="3">KCTC 42456</strain>
    </source>
</reference>
<keyword evidence="1" id="KW-0812">Transmembrane</keyword>
<evidence type="ECO:0000313" key="3">
    <source>
        <dbReference type="Proteomes" id="UP001597546"/>
    </source>
</evidence>
<keyword evidence="1" id="KW-0472">Membrane</keyword>
<evidence type="ECO:0008006" key="4">
    <source>
        <dbReference type="Google" id="ProtNLM"/>
    </source>
</evidence>
<proteinExistence type="predicted"/>
<accession>A0ABW5TWF5</accession>
<gene>
    <name evidence="2" type="ORF">ACFSSE_17295</name>
</gene>
<dbReference type="RefSeq" id="WP_379044177.1">
    <property type="nucleotide sequence ID" value="NZ_JBHSKW010000037.1"/>
</dbReference>
<dbReference type="Proteomes" id="UP001597546">
    <property type="component" value="Unassembled WGS sequence"/>
</dbReference>
<evidence type="ECO:0000313" key="2">
    <source>
        <dbReference type="EMBL" id="MFD2733468.1"/>
    </source>
</evidence>
<dbReference type="EMBL" id="JBHULV010000055">
    <property type="protein sequence ID" value="MFD2733468.1"/>
    <property type="molecule type" value="Genomic_DNA"/>
</dbReference>
<evidence type="ECO:0000256" key="1">
    <source>
        <dbReference type="SAM" id="Phobius"/>
    </source>
</evidence>